<protein>
    <recommendedName>
        <fullName evidence="1">DJ-1/PfpI domain-containing protein</fullName>
    </recommendedName>
</protein>
<evidence type="ECO:0000313" key="3">
    <source>
        <dbReference type="Proteomes" id="UP000631114"/>
    </source>
</evidence>
<feature type="domain" description="DJ-1/PfpI" evidence="1">
    <location>
        <begin position="1"/>
        <end position="46"/>
    </location>
</feature>
<dbReference type="PANTHER" id="PTHR48094">
    <property type="entry name" value="PROTEIN/NUCLEIC ACID DEGLYCASE DJ-1-RELATED"/>
    <property type="match status" value="1"/>
</dbReference>
<gene>
    <name evidence="2" type="ORF">IFM89_030231</name>
</gene>
<dbReference type="GO" id="GO:0005737">
    <property type="term" value="C:cytoplasm"/>
    <property type="evidence" value="ECO:0007669"/>
    <property type="project" value="TreeGrafter"/>
</dbReference>
<keyword evidence="3" id="KW-1185">Reference proteome</keyword>
<dbReference type="InterPro" id="IPR002818">
    <property type="entry name" value="DJ-1/PfpI"/>
</dbReference>
<dbReference type="PANTHER" id="PTHR48094:SF12">
    <property type="entry name" value="PARKINSON DISEASE PROTEIN 7 HOMOLOG"/>
    <property type="match status" value="1"/>
</dbReference>
<dbReference type="OrthoDB" id="543156at2759"/>
<dbReference type="GO" id="GO:1903189">
    <property type="term" value="P:glyoxal metabolic process"/>
    <property type="evidence" value="ECO:0007669"/>
    <property type="project" value="TreeGrafter"/>
</dbReference>
<dbReference type="InterPro" id="IPR029062">
    <property type="entry name" value="Class_I_gatase-like"/>
</dbReference>
<dbReference type="AlphaFoldDB" id="A0A835HYX6"/>
<evidence type="ECO:0000259" key="1">
    <source>
        <dbReference type="Pfam" id="PF01965"/>
    </source>
</evidence>
<name>A0A835HYX6_9MAGN</name>
<dbReference type="Pfam" id="PF01965">
    <property type="entry name" value="DJ-1_PfpI"/>
    <property type="match status" value="1"/>
</dbReference>
<proteinExistence type="predicted"/>
<comment type="caution">
    <text evidence="2">The sequence shown here is derived from an EMBL/GenBank/DDBJ whole genome shotgun (WGS) entry which is preliminary data.</text>
</comment>
<reference evidence="2 3" key="1">
    <citation type="submission" date="2020-10" db="EMBL/GenBank/DDBJ databases">
        <title>The Coptis chinensis genome and diversification of protoberbering-type alkaloids.</title>
        <authorList>
            <person name="Wang B."/>
            <person name="Shu S."/>
            <person name="Song C."/>
            <person name="Liu Y."/>
        </authorList>
    </citation>
    <scope>NUCLEOTIDE SEQUENCE [LARGE SCALE GENOMIC DNA]</scope>
    <source>
        <strain evidence="2">HL-2020</strain>
        <tissue evidence="2">Leaf</tissue>
    </source>
</reference>
<dbReference type="EMBL" id="JADFTS010000005">
    <property type="protein sequence ID" value="KAF9606933.1"/>
    <property type="molecule type" value="Genomic_DNA"/>
</dbReference>
<organism evidence="2 3">
    <name type="scientific">Coptis chinensis</name>
    <dbReference type="NCBI Taxonomy" id="261450"/>
    <lineage>
        <taxon>Eukaryota</taxon>
        <taxon>Viridiplantae</taxon>
        <taxon>Streptophyta</taxon>
        <taxon>Embryophyta</taxon>
        <taxon>Tracheophyta</taxon>
        <taxon>Spermatophyta</taxon>
        <taxon>Magnoliopsida</taxon>
        <taxon>Ranunculales</taxon>
        <taxon>Ranunculaceae</taxon>
        <taxon>Coptidoideae</taxon>
        <taxon>Coptis</taxon>
    </lineage>
</organism>
<evidence type="ECO:0000313" key="2">
    <source>
        <dbReference type="EMBL" id="KAF9606933.1"/>
    </source>
</evidence>
<dbReference type="InterPro" id="IPR050325">
    <property type="entry name" value="Prot/Nucl_acid_deglycase"/>
</dbReference>
<feature type="non-terminal residue" evidence="2">
    <location>
        <position position="93"/>
    </location>
</feature>
<accession>A0A835HYX6</accession>
<dbReference type="Gene3D" id="3.40.50.880">
    <property type="match status" value="1"/>
</dbReference>
<dbReference type="Proteomes" id="UP000631114">
    <property type="component" value="Unassembled WGS sequence"/>
</dbReference>
<dbReference type="SUPFAM" id="SSF52317">
    <property type="entry name" value="Class I glutamine amidotransferase-like"/>
    <property type="match status" value="1"/>
</dbReference>
<sequence length="93" mass="9823">GGMPSSTSLRDCVVLENMVRKQVEEGRLYAAICAAPAVTLGAWAVAVESRVQEDGQTVMSRGAGTAIEYALVLVEKLYGKEKVDEVVGPLNGL</sequence>